<keyword evidence="2" id="KW-1185">Reference proteome</keyword>
<evidence type="ECO:0000313" key="1">
    <source>
        <dbReference type="EMBL" id="KAI9511755.1"/>
    </source>
</evidence>
<protein>
    <submittedName>
        <fullName evidence="1">3-dehydroquinate synthase-domain-containing protein</fullName>
    </submittedName>
</protein>
<sequence>MNLIGAFWQPEYIFIDAVFLETFPTREFSNGMAEVTATIWNEVDFAALESRPADIVATVETPSVNYSRRTKATRSAAQELLLSVIVGSISVKSHIVTNDERKTTGLRNLVNVGHTIGHAIELCSRPAILHGECISVGMILEAEVARQLGHLGTGRRRPLDALPEELQPARFAVGPAHREPSHLETSHRRPPPRHNAHRQEEQRTREEDRSPRYHRQDRGAEGQRHPGRGYWQDARRGSQGCPWCAHEEPSSDGHSGFEEHYQPCPGSGCPRKRHLQAEKLAAL</sequence>
<dbReference type="Proteomes" id="UP001207468">
    <property type="component" value="Unassembled WGS sequence"/>
</dbReference>
<gene>
    <name evidence="1" type="ORF">F5148DRAFT_1373599</name>
</gene>
<accession>A0ACC0UKB8</accession>
<organism evidence="1 2">
    <name type="scientific">Russula earlei</name>
    <dbReference type="NCBI Taxonomy" id="71964"/>
    <lineage>
        <taxon>Eukaryota</taxon>
        <taxon>Fungi</taxon>
        <taxon>Dikarya</taxon>
        <taxon>Basidiomycota</taxon>
        <taxon>Agaricomycotina</taxon>
        <taxon>Agaricomycetes</taxon>
        <taxon>Russulales</taxon>
        <taxon>Russulaceae</taxon>
        <taxon>Russula</taxon>
    </lineage>
</organism>
<name>A0ACC0UKB8_9AGAM</name>
<comment type="caution">
    <text evidence="1">The sequence shown here is derived from an EMBL/GenBank/DDBJ whole genome shotgun (WGS) entry which is preliminary data.</text>
</comment>
<evidence type="ECO:0000313" key="2">
    <source>
        <dbReference type="Proteomes" id="UP001207468"/>
    </source>
</evidence>
<proteinExistence type="predicted"/>
<reference evidence="1" key="1">
    <citation type="submission" date="2021-03" db="EMBL/GenBank/DDBJ databases">
        <title>Evolutionary priming and transition to the ectomycorrhizal habit in an iconic lineage of mushroom-forming fungi: is preadaptation a requirement?</title>
        <authorList>
            <consortium name="DOE Joint Genome Institute"/>
            <person name="Looney B.P."/>
            <person name="Miyauchi S."/>
            <person name="Morin E."/>
            <person name="Drula E."/>
            <person name="Courty P.E."/>
            <person name="Chicoki N."/>
            <person name="Fauchery L."/>
            <person name="Kohler A."/>
            <person name="Kuo A."/>
            <person name="LaButti K."/>
            <person name="Pangilinan J."/>
            <person name="Lipzen A."/>
            <person name="Riley R."/>
            <person name="Andreopoulos W."/>
            <person name="He G."/>
            <person name="Johnson J."/>
            <person name="Barry K.W."/>
            <person name="Grigoriev I.V."/>
            <person name="Nagy L."/>
            <person name="Hibbett D."/>
            <person name="Henrissat B."/>
            <person name="Matheny P.B."/>
            <person name="Labbe J."/>
            <person name="Martin A.F."/>
        </authorList>
    </citation>
    <scope>NUCLEOTIDE SEQUENCE</scope>
    <source>
        <strain evidence="1">BPL698</strain>
    </source>
</reference>
<dbReference type="EMBL" id="JAGFNK010000017">
    <property type="protein sequence ID" value="KAI9511755.1"/>
    <property type="molecule type" value="Genomic_DNA"/>
</dbReference>